<evidence type="ECO:0000313" key="2">
    <source>
        <dbReference type="Proteomes" id="UP000308092"/>
    </source>
</evidence>
<protein>
    <submittedName>
        <fullName evidence="1">Uncharacterized protein</fullName>
    </submittedName>
</protein>
<dbReference type="VEuPathDB" id="FungiDB:EYZ11_013208"/>
<sequence>MANFLEDGQLYGPMKTWSCPTNQALNLASLLSMLRAVEDGANAIPF</sequence>
<dbReference type="EMBL" id="SOSA01001272">
    <property type="protein sequence ID" value="THC87345.1"/>
    <property type="molecule type" value="Genomic_DNA"/>
</dbReference>
<reference evidence="1 2" key="1">
    <citation type="submission" date="2019-03" db="EMBL/GenBank/DDBJ databases">
        <title>The genome sequence of a newly discovered highly antifungal drug resistant Aspergillus species, Aspergillus tanneri NIH 1004.</title>
        <authorList>
            <person name="Mounaud S."/>
            <person name="Singh I."/>
            <person name="Joardar V."/>
            <person name="Pakala S."/>
            <person name="Pakala S."/>
            <person name="Venepally P."/>
            <person name="Hoover J."/>
            <person name="Nierman W."/>
            <person name="Chung J."/>
            <person name="Losada L."/>
        </authorList>
    </citation>
    <scope>NUCLEOTIDE SEQUENCE [LARGE SCALE GENOMIC DNA]</scope>
    <source>
        <strain evidence="1 2">NIH1004</strain>
    </source>
</reference>
<evidence type="ECO:0000313" key="1">
    <source>
        <dbReference type="EMBL" id="THC87345.1"/>
    </source>
</evidence>
<proteinExistence type="predicted"/>
<accession>A0A4S3IYH6</accession>
<name>A0A4S3IYH6_9EURO</name>
<organism evidence="1 2">
    <name type="scientific">Aspergillus tanneri</name>
    <dbReference type="NCBI Taxonomy" id="1220188"/>
    <lineage>
        <taxon>Eukaryota</taxon>
        <taxon>Fungi</taxon>
        <taxon>Dikarya</taxon>
        <taxon>Ascomycota</taxon>
        <taxon>Pezizomycotina</taxon>
        <taxon>Eurotiomycetes</taxon>
        <taxon>Eurotiomycetidae</taxon>
        <taxon>Eurotiales</taxon>
        <taxon>Aspergillaceae</taxon>
        <taxon>Aspergillus</taxon>
        <taxon>Aspergillus subgen. Circumdati</taxon>
    </lineage>
</organism>
<comment type="caution">
    <text evidence="1">The sequence shown here is derived from an EMBL/GenBank/DDBJ whole genome shotgun (WGS) entry which is preliminary data.</text>
</comment>
<keyword evidence="2" id="KW-1185">Reference proteome</keyword>
<dbReference type="AlphaFoldDB" id="A0A4S3IYH6"/>
<gene>
    <name evidence="1" type="ORF">EYZ11_013208</name>
</gene>
<dbReference type="Proteomes" id="UP000308092">
    <property type="component" value="Unassembled WGS sequence"/>
</dbReference>